<dbReference type="AlphaFoldDB" id="M1Z1V0"/>
<keyword evidence="5" id="KW-0809">Transit peptide</keyword>
<keyword evidence="2" id="KW-0444">Lipid biosynthesis</keyword>
<gene>
    <name evidence="10" type="ORF">CUESP1_0190</name>
</gene>
<dbReference type="HOGENOM" id="CLU_045466_2_0_9"/>
<dbReference type="RefSeq" id="WP_005587044.1">
    <property type="nucleotide sequence ID" value="NZ_LT669839.1"/>
</dbReference>
<dbReference type="GO" id="GO:0000036">
    <property type="term" value="F:acyl carrier activity"/>
    <property type="evidence" value="ECO:0007669"/>
    <property type="project" value="TreeGrafter"/>
</dbReference>
<reference evidence="10 11" key="1">
    <citation type="submission" date="2016-11" db="EMBL/GenBank/DDBJ databases">
        <authorList>
            <person name="Manzoor S."/>
        </authorList>
    </citation>
    <scope>NUCLEOTIDE SEQUENCE [LARGE SCALE GENOMIC DNA]</scope>
    <source>
        <strain evidence="10">Clostridium ultunense strain Esp</strain>
    </source>
</reference>
<sequence length="250" mass="29233">MKATPLYIKDYKVEINHVDFKGDLKLSSLFTYCQDIAGLHAENLGMGREVLYTQHRVIWVLVRVRVDIIKYPKWKDILTLETWPQEPSRMGFDRDFLIKDKKGNILAKAVSTWVVIDVESRKLVRTKSVYTGYPLVVEKRAIDCKLGNLKSSGELETAYERTVRYSDIDVNEHLNNAKYLDFIMDSFSFEEHRRFNVKSVEISYSNEALLGETIKIYEDRSRIDSNIIYMEGIREGKDLVFKSQIEIEEK</sequence>
<dbReference type="CDD" id="cd00586">
    <property type="entry name" value="4HBT"/>
    <property type="match status" value="1"/>
</dbReference>
<comment type="similarity">
    <text evidence="1">Belongs to the acyl-ACP thioesterase family.</text>
</comment>
<evidence type="ECO:0000256" key="5">
    <source>
        <dbReference type="ARBA" id="ARBA00022946"/>
    </source>
</evidence>
<feature type="domain" description="Acyl-ACP thioesterase-like C-terminal" evidence="9">
    <location>
        <begin position="159"/>
        <end position="225"/>
    </location>
</feature>
<evidence type="ECO:0000256" key="3">
    <source>
        <dbReference type="ARBA" id="ARBA00022801"/>
    </source>
</evidence>
<keyword evidence="3" id="KW-0378">Hydrolase</keyword>
<dbReference type="EMBL" id="LT669839">
    <property type="protein sequence ID" value="SHD75589.1"/>
    <property type="molecule type" value="Genomic_DNA"/>
</dbReference>
<evidence type="ECO:0000256" key="6">
    <source>
        <dbReference type="ARBA" id="ARBA00023098"/>
    </source>
</evidence>
<keyword evidence="11" id="KW-1185">Reference proteome</keyword>
<dbReference type="InterPro" id="IPR045023">
    <property type="entry name" value="FATA/B"/>
</dbReference>
<dbReference type="GO" id="GO:0016297">
    <property type="term" value="F:fatty acyl-[ACP] hydrolase activity"/>
    <property type="evidence" value="ECO:0007669"/>
    <property type="project" value="InterPro"/>
</dbReference>
<proteinExistence type="inferred from homology"/>
<dbReference type="OrthoDB" id="9801517at2"/>
<evidence type="ECO:0000259" key="9">
    <source>
        <dbReference type="Pfam" id="PF20791"/>
    </source>
</evidence>
<dbReference type="Proteomes" id="UP000245423">
    <property type="component" value="Chromosome 1"/>
</dbReference>
<evidence type="ECO:0000256" key="1">
    <source>
        <dbReference type="ARBA" id="ARBA00006500"/>
    </source>
</evidence>
<dbReference type="PANTHER" id="PTHR31727:SF6">
    <property type="entry name" value="OLEOYL-ACYL CARRIER PROTEIN THIOESTERASE 1, CHLOROPLASTIC"/>
    <property type="match status" value="1"/>
</dbReference>
<dbReference type="Pfam" id="PF01643">
    <property type="entry name" value="Acyl-ACP_TE"/>
    <property type="match status" value="1"/>
</dbReference>
<evidence type="ECO:0000256" key="7">
    <source>
        <dbReference type="ARBA" id="ARBA00023160"/>
    </source>
</evidence>
<organism evidence="10 11">
    <name type="scientific">[Clostridium] ultunense Esp</name>
    <dbReference type="NCBI Taxonomy" id="1288971"/>
    <lineage>
        <taxon>Bacteria</taxon>
        <taxon>Bacillati</taxon>
        <taxon>Bacillota</taxon>
        <taxon>Tissierellia</taxon>
        <taxon>Tissierellales</taxon>
        <taxon>Tepidimicrobiaceae</taxon>
        <taxon>Schnuerera</taxon>
    </lineage>
</organism>
<dbReference type="PANTHER" id="PTHR31727">
    <property type="entry name" value="OLEOYL-ACYL CARRIER PROTEIN THIOESTERASE 1, CHLOROPLASTIC"/>
    <property type="match status" value="1"/>
</dbReference>
<evidence type="ECO:0000313" key="10">
    <source>
        <dbReference type="EMBL" id="SHD75589.1"/>
    </source>
</evidence>
<dbReference type="Pfam" id="PF20791">
    <property type="entry name" value="Acyl-ACP_TE_C"/>
    <property type="match status" value="1"/>
</dbReference>
<feature type="domain" description="Acyl-ACP thioesterase N-terminal hotdog" evidence="8">
    <location>
        <begin position="7"/>
        <end position="126"/>
    </location>
</feature>
<keyword evidence="4" id="KW-0276">Fatty acid metabolism</keyword>
<accession>M1Z1V0</accession>
<protein>
    <submittedName>
        <fullName evidence="10">Acyl-ACP thioesterase</fullName>
    </submittedName>
</protein>
<keyword evidence="6" id="KW-0443">Lipid metabolism</keyword>
<evidence type="ECO:0000256" key="2">
    <source>
        <dbReference type="ARBA" id="ARBA00022516"/>
    </source>
</evidence>
<evidence type="ECO:0000259" key="8">
    <source>
        <dbReference type="Pfam" id="PF01643"/>
    </source>
</evidence>
<dbReference type="InterPro" id="IPR029069">
    <property type="entry name" value="HotDog_dom_sf"/>
</dbReference>
<evidence type="ECO:0000313" key="11">
    <source>
        <dbReference type="Proteomes" id="UP000245423"/>
    </source>
</evidence>
<dbReference type="SUPFAM" id="SSF54637">
    <property type="entry name" value="Thioesterase/thiol ester dehydrase-isomerase"/>
    <property type="match status" value="2"/>
</dbReference>
<dbReference type="Gene3D" id="3.10.129.10">
    <property type="entry name" value="Hotdog Thioesterase"/>
    <property type="match status" value="2"/>
</dbReference>
<dbReference type="InterPro" id="IPR002864">
    <property type="entry name" value="Acyl-ACP_thioesterase_NHD"/>
</dbReference>
<dbReference type="InterPro" id="IPR049427">
    <property type="entry name" value="Acyl-ACP_TE_C"/>
</dbReference>
<name>M1Z1V0_9FIRM</name>
<keyword evidence="7" id="KW-0275">Fatty acid biosynthesis</keyword>
<evidence type="ECO:0000256" key="4">
    <source>
        <dbReference type="ARBA" id="ARBA00022832"/>
    </source>
</evidence>